<dbReference type="EMBL" id="LXEY01000014">
    <property type="protein sequence ID" value="OAV62088.1"/>
    <property type="molecule type" value="Genomic_DNA"/>
</dbReference>
<feature type="transmembrane region" description="Helical" evidence="1">
    <location>
        <begin position="179"/>
        <end position="202"/>
    </location>
</feature>
<feature type="transmembrane region" description="Helical" evidence="1">
    <location>
        <begin position="82"/>
        <end position="101"/>
    </location>
</feature>
<feature type="transmembrane region" description="Helical" evidence="1">
    <location>
        <begin position="369"/>
        <end position="393"/>
    </location>
</feature>
<name>A0A1B7M112_9MICC</name>
<dbReference type="OrthoDB" id="9759894at2"/>
<feature type="domain" description="TRAP C4-dicarboxylate transport system permease DctM subunit" evidence="2">
    <location>
        <begin position="15"/>
        <end position="443"/>
    </location>
</feature>
<feature type="transmembrane region" description="Helical" evidence="1">
    <location>
        <begin position="107"/>
        <end position="128"/>
    </location>
</feature>
<feature type="transmembrane region" description="Helical" evidence="1">
    <location>
        <begin position="29"/>
        <end position="53"/>
    </location>
</feature>
<feature type="transmembrane region" description="Helical" evidence="1">
    <location>
        <begin position="297"/>
        <end position="318"/>
    </location>
</feature>
<accession>A0A1B7M112</accession>
<feature type="transmembrane region" description="Helical" evidence="1">
    <location>
        <begin position="399"/>
        <end position="418"/>
    </location>
</feature>
<gene>
    <name evidence="3" type="ORF">A6F49_07245</name>
</gene>
<dbReference type="Proteomes" id="UP000078292">
    <property type="component" value="Unassembled WGS sequence"/>
</dbReference>
<evidence type="ECO:0000313" key="4">
    <source>
        <dbReference type="Proteomes" id="UP000078292"/>
    </source>
</evidence>
<evidence type="ECO:0000256" key="1">
    <source>
        <dbReference type="SAM" id="Phobius"/>
    </source>
</evidence>
<organism evidence="3 4">
    <name type="scientific">Enteractinococcus helveticum</name>
    <dbReference type="NCBI Taxonomy" id="1837282"/>
    <lineage>
        <taxon>Bacteria</taxon>
        <taxon>Bacillati</taxon>
        <taxon>Actinomycetota</taxon>
        <taxon>Actinomycetes</taxon>
        <taxon>Micrococcales</taxon>
        <taxon>Micrococcaceae</taxon>
    </lineage>
</organism>
<dbReference type="PANTHER" id="PTHR43849">
    <property type="entry name" value="BLL3936 PROTEIN"/>
    <property type="match status" value="1"/>
</dbReference>
<evidence type="ECO:0000313" key="3">
    <source>
        <dbReference type="EMBL" id="OAV62088.1"/>
    </source>
</evidence>
<dbReference type="InterPro" id="IPR010656">
    <property type="entry name" value="DctM"/>
</dbReference>
<dbReference type="STRING" id="1837282.A6F49_07245"/>
<sequence>MPVELLILIGVFVLIAVLFLFAKRPIYEIMAVAFIFVVIVSGQWSELWGYLVFPATNNLFYIIFAFLVVAAVFDATDAVNRIIRIMLAVIGKLPGGAGYVALMASTFMASLSGTGPGNVAATGVFTIPMMKRTGFKPHLAATTEMSASMLGNIIPPSGIVFLSFAIYQDVTGDDLPLSTWMLAAYIIGAWFFLQRLITLFVLAKINNVKPVPQDQIPGFRESLKQGWSALFLPLVIFIPLFIDSQATDFLTSRLGEDGAAAFSSAVLMFTPAIAAAYAFLIGRSNFSNGSAGAKERYAVFANSLKSVVPIAATIYFAYATSEAFGGMGVDDAIQEVFSAMDIPLWLLVIVIPMFFAVLGMILPGSAQIAILGGAMISVFATLGGDPLILAALLPAMTGALEGMTPPLALGLYVAMGIADSKFGPTVKYALIWVALHIILSMLLLAGLLPIFVL</sequence>
<dbReference type="PANTHER" id="PTHR43849:SF2">
    <property type="entry name" value="BLL3936 PROTEIN"/>
    <property type="match status" value="1"/>
</dbReference>
<reference evidence="3 4" key="1">
    <citation type="submission" date="2016-04" db="EMBL/GenBank/DDBJ databases">
        <title>First whole genome shotgun sequence of the bacterium Enteractinococcus sp. strain UASWS1574.</title>
        <authorList>
            <person name="Crovadore J."/>
            <person name="Chablais R."/>
            <person name="Lefort F."/>
        </authorList>
    </citation>
    <scope>NUCLEOTIDE SEQUENCE [LARGE SCALE GENOMIC DNA]</scope>
    <source>
        <strain evidence="3 4">UASWS1574</strain>
    </source>
</reference>
<dbReference type="Pfam" id="PF06808">
    <property type="entry name" value="DctM"/>
    <property type="match status" value="1"/>
</dbReference>
<feature type="transmembrane region" description="Helical" evidence="1">
    <location>
        <begin position="262"/>
        <end position="281"/>
    </location>
</feature>
<keyword evidence="4" id="KW-1185">Reference proteome</keyword>
<feature type="transmembrane region" description="Helical" evidence="1">
    <location>
        <begin position="59"/>
        <end position="75"/>
    </location>
</feature>
<dbReference type="AlphaFoldDB" id="A0A1B7M112"/>
<protein>
    <recommendedName>
        <fullName evidence="2">TRAP C4-dicarboxylate transport system permease DctM subunit domain-containing protein</fullName>
    </recommendedName>
</protein>
<feature type="transmembrane region" description="Helical" evidence="1">
    <location>
        <begin position="6"/>
        <end position="22"/>
    </location>
</feature>
<evidence type="ECO:0000259" key="2">
    <source>
        <dbReference type="Pfam" id="PF06808"/>
    </source>
</evidence>
<feature type="transmembrane region" description="Helical" evidence="1">
    <location>
        <begin position="342"/>
        <end position="362"/>
    </location>
</feature>
<keyword evidence="1" id="KW-1133">Transmembrane helix</keyword>
<comment type="caution">
    <text evidence="3">The sequence shown here is derived from an EMBL/GenBank/DDBJ whole genome shotgun (WGS) entry which is preliminary data.</text>
</comment>
<proteinExistence type="predicted"/>
<keyword evidence="1" id="KW-0472">Membrane</keyword>
<dbReference type="RefSeq" id="WP_043057251.1">
    <property type="nucleotide sequence ID" value="NZ_LXEY01000014.1"/>
</dbReference>
<feature type="transmembrane region" description="Helical" evidence="1">
    <location>
        <begin position="223"/>
        <end position="242"/>
    </location>
</feature>
<feature type="transmembrane region" description="Helical" evidence="1">
    <location>
        <begin position="430"/>
        <end position="452"/>
    </location>
</feature>
<feature type="transmembrane region" description="Helical" evidence="1">
    <location>
        <begin position="149"/>
        <end position="167"/>
    </location>
</feature>
<keyword evidence="1" id="KW-0812">Transmembrane</keyword>